<dbReference type="AlphaFoldDB" id="A0A127FBA2"/>
<evidence type="ECO:0000256" key="1">
    <source>
        <dbReference type="PROSITE-ProRule" id="PRU10137"/>
    </source>
</evidence>
<dbReference type="InterPro" id="IPR038109">
    <property type="entry name" value="DNA_bind_recomb_sf"/>
</dbReference>
<feature type="domain" description="Recombinase" evidence="2">
    <location>
        <begin position="75"/>
        <end position="133"/>
    </location>
</feature>
<dbReference type="PANTHER" id="PTHR30461">
    <property type="entry name" value="DNA-INVERTASE FROM LAMBDOID PROPHAGE"/>
    <property type="match status" value="1"/>
</dbReference>
<evidence type="ECO:0000259" key="2">
    <source>
        <dbReference type="Pfam" id="PF07508"/>
    </source>
</evidence>
<dbReference type="Pfam" id="PF07508">
    <property type="entry name" value="Recombinase"/>
    <property type="match status" value="1"/>
</dbReference>
<dbReference type="PANTHER" id="PTHR30461:SF23">
    <property type="entry name" value="DNA RECOMBINASE-RELATED"/>
    <property type="match status" value="1"/>
</dbReference>
<organism evidence="3 4">
    <name type="scientific">Steroidobacter denitrificans</name>
    <dbReference type="NCBI Taxonomy" id="465721"/>
    <lineage>
        <taxon>Bacteria</taxon>
        <taxon>Pseudomonadati</taxon>
        <taxon>Pseudomonadota</taxon>
        <taxon>Gammaproteobacteria</taxon>
        <taxon>Steroidobacterales</taxon>
        <taxon>Steroidobacteraceae</taxon>
        <taxon>Steroidobacter</taxon>
    </lineage>
</organism>
<dbReference type="GO" id="GO:0003677">
    <property type="term" value="F:DNA binding"/>
    <property type="evidence" value="ECO:0007669"/>
    <property type="project" value="InterPro"/>
</dbReference>
<gene>
    <name evidence="3" type="ORF">ACG33_11450</name>
</gene>
<dbReference type="KEGG" id="sdf:ACG33_11450"/>
<dbReference type="GO" id="GO:0000150">
    <property type="term" value="F:DNA strand exchange activity"/>
    <property type="evidence" value="ECO:0007669"/>
    <property type="project" value="InterPro"/>
</dbReference>
<dbReference type="PATRIC" id="fig|465721.4.peg.2442"/>
<keyword evidence="4" id="KW-1185">Reference proteome</keyword>
<dbReference type="EMBL" id="CP011971">
    <property type="protein sequence ID" value="AMN47704.1"/>
    <property type="molecule type" value="Genomic_DNA"/>
</dbReference>
<proteinExistence type="predicted"/>
<dbReference type="Gene3D" id="3.90.1750.20">
    <property type="entry name" value="Putative Large Serine Recombinase, Chain B, Domain 2"/>
    <property type="match status" value="1"/>
</dbReference>
<dbReference type="STRING" id="465721.ACG33_11450"/>
<feature type="active site" description="O-(5'-phospho-DNA)-serine intermediate" evidence="1">
    <location>
        <position position="27"/>
    </location>
</feature>
<protein>
    <recommendedName>
        <fullName evidence="2">Recombinase domain-containing protein</fullName>
    </recommendedName>
</protein>
<dbReference type="PROSITE" id="PS00397">
    <property type="entry name" value="RECOMBINASES_1"/>
    <property type="match status" value="1"/>
</dbReference>
<dbReference type="InterPro" id="IPR050639">
    <property type="entry name" value="SSR_resolvase"/>
</dbReference>
<evidence type="ECO:0000313" key="3">
    <source>
        <dbReference type="EMBL" id="AMN47704.1"/>
    </source>
</evidence>
<sequence>MIDAAPTAPDGTPTPAVAKAALYLRVSTGRQAESNLSIPDQRRRITAYCVAKGWDVAAEQRGAKIKKKLEIDPLHADTVRLIYRLFLEGDGVKGPMGVKAITCYLNERRLFTRDGGRWGLAQIHAILTGTTYTCARHQRP</sequence>
<name>A0A127FBA2_STEDE</name>
<dbReference type="OrthoDB" id="5479610at2"/>
<dbReference type="InterPro" id="IPR006118">
    <property type="entry name" value="Recombinase_CS"/>
</dbReference>
<evidence type="ECO:0000313" key="4">
    <source>
        <dbReference type="Proteomes" id="UP000070250"/>
    </source>
</evidence>
<dbReference type="InterPro" id="IPR011109">
    <property type="entry name" value="DNA_bind_recombinase_dom"/>
</dbReference>
<dbReference type="Proteomes" id="UP000070250">
    <property type="component" value="Chromosome"/>
</dbReference>
<accession>A0A127FBA2</accession>
<reference evidence="3 4" key="1">
    <citation type="submission" date="2015-06" db="EMBL/GenBank/DDBJ databases">
        <title>A Comprehensive Approach to Explore the Metabolic and Phylogenetic Diversity of Bacterial Steroid Degradation in the Environment: Testosterone as an Example.</title>
        <authorList>
            <person name="Yang F.-C."/>
            <person name="Chen Y.-L."/>
            <person name="Yu C.-P."/>
            <person name="Tang S.-L."/>
            <person name="Wang P.-H."/>
            <person name="Ismail W."/>
            <person name="Wang C.-H."/>
            <person name="Yang C.-Y."/>
            <person name="Chiang Y.-R."/>
        </authorList>
    </citation>
    <scope>NUCLEOTIDE SEQUENCE [LARGE SCALE GENOMIC DNA]</scope>
    <source>
        <strain evidence="3 4">DSM 18526</strain>
    </source>
</reference>